<evidence type="ECO:0000313" key="1">
    <source>
        <dbReference type="EMBL" id="WZW56147.1"/>
    </source>
</evidence>
<gene>
    <name evidence="1" type="ORF">WN985_26705</name>
</gene>
<sequence length="165" mass="18238">MPEHDRATDTSRAPDECIGPLRFRQSICMTNEIDAALPLSDRDRPSRVRHHGAAHCARRVHAIAAHPVSVVAAIAPHRRRCRLPIKTRTRNTCVSCRLRGSGTHREKPPRHIALSIAATSAACLTHALREPREKPASRTARVSRIDSIACNRFSCRLAIANRAIG</sequence>
<evidence type="ECO:0000313" key="2">
    <source>
        <dbReference type="Proteomes" id="UP001484179"/>
    </source>
</evidence>
<protein>
    <submittedName>
        <fullName evidence="1">Uncharacterized protein</fullName>
    </submittedName>
</protein>
<dbReference type="Proteomes" id="UP001484179">
    <property type="component" value="Chromosome 2"/>
</dbReference>
<accession>A0ABZ3BLM6</accession>
<keyword evidence="2" id="KW-1185">Reference proteome</keyword>
<name>A0ABZ3BLM6_BURPY</name>
<proteinExistence type="predicted"/>
<dbReference type="EMBL" id="CP150850">
    <property type="protein sequence ID" value="WZW56147.1"/>
    <property type="molecule type" value="Genomic_DNA"/>
</dbReference>
<reference evidence="1 2" key="1">
    <citation type="submission" date="2024-04" db="EMBL/GenBank/DDBJ databases">
        <title>Biological Control Activity of Plant Growth Promoting Rhizobacteria Burkholderia pyrrocinia BX1 against Tobacco black shank Introduction Tobacco black shank (TBS) caused by the oomycete Phytophthora. nicotianae (P. nicotianae) has become a destructive soil.</title>
        <authorList>
            <person name="Liu X."/>
            <person name="Shu C."/>
        </authorList>
    </citation>
    <scope>NUCLEOTIDE SEQUENCE [LARGE SCALE GENOMIC DNA]</scope>
    <source>
        <strain evidence="1 2">BX1</strain>
    </source>
</reference>
<organism evidence="1 2">
    <name type="scientific">Burkholderia pyrrocinia</name>
    <name type="common">Pseudomonas pyrrocinia</name>
    <dbReference type="NCBI Taxonomy" id="60550"/>
    <lineage>
        <taxon>Bacteria</taxon>
        <taxon>Pseudomonadati</taxon>
        <taxon>Pseudomonadota</taxon>
        <taxon>Betaproteobacteria</taxon>
        <taxon>Burkholderiales</taxon>
        <taxon>Burkholderiaceae</taxon>
        <taxon>Burkholderia</taxon>
        <taxon>Burkholderia cepacia complex</taxon>
    </lineage>
</organism>
<dbReference type="RefSeq" id="WP_342310102.1">
    <property type="nucleotide sequence ID" value="NZ_CP150850.1"/>
</dbReference>